<evidence type="ECO:0000313" key="2">
    <source>
        <dbReference type="EMBL" id="GBN15760.1"/>
    </source>
</evidence>
<keyword evidence="3" id="KW-1185">Reference proteome</keyword>
<comment type="caution">
    <text evidence="2">The sequence shown here is derived from an EMBL/GenBank/DDBJ whole genome shotgun (WGS) entry which is preliminary data.</text>
</comment>
<evidence type="ECO:0000313" key="3">
    <source>
        <dbReference type="Proteomes" id="UP000499080"/>
    </source>
</evidence>
<accession>A0A4Y2LNR2</accession>
<name>A0A4Y2LNR2_ARAVE</name>
<evidence type="ECO:0008006" key="4">
    <source>
        <dbReference type="Google" id="ProtNLM"/>
    </source>
</evidence>
<organism evidence="2 3">
    <name type="scientific">Araneus ventricosus</name>
    <name type="common">Orbweaver spider</name>
    <name type="synonym">Epeira ventricosa</name>
    <dbReference type="NCBI Taxonomy" id="182803"/>
    <lineage>
        <taxon>Eukaryota</taxon>
        <taxon>Metazoa</taxon>
        <taxon>Ecdysozoa</taxon>
        <taxon>Arthropoda</taxon>
        <taxon>Chelicerata</taxon>
        <taxon>Arachnida</taxon>
        <taxon>Araneae</taxon>
        <taxon>Araneomorphae</taxon>
        <taxon>Entelegynae</taxon>
        <taxon>Araneoidea</taxon>
        <taxon>Araneidae</taxon>
        <taxon>Araneus</taxon>
    </lineage>
</organism>
<sequence length="74" mass="8367">MLEKILPRPANNNSSTYIPPNTPDDCPFTKGEVTTVIHHLSKGKTPGSDGIGNIVRQQIFKKFLFFHIERFKTP</sequence>
<dbReference type="Proteomes" id="UP000499080">
    <property type="component" value="Unassembled WGS sequence"/>
</dbReference>
<feature type="compositionally biased region" description="Polar residues" evidence="1">
    <location>
        <begin position="10"/>
        <end position="19"/>
    </location>
</feature>
<gene>
    <name evidence="2" type="ORF">AVEN_196301_1</name>
</gene>
<protein>
    <recommendedName>
        <fullName evidence="4">Reverse transcriptase domain-containing protein</fullName>
    </recommendedName>
</protein>
<dbReference type="EMBL" id="BGPR01006062">
    <property type="protein sequence ID" value="GBN15760.1"/>
    <property type="molecule type" value="Genomic_DNA"/>
</dbReference>
<feature type="region of interest" description="Disordered" evidence="1">
    <location>
        <begin position="1"/>
        <end position="24"/>
    </location>
</feature>
<dbReference type="AlphaFoldDB" id="A0A4Y2LNR2"/>
<reference evidence="2 3" key="1">
    <citation type="journal article" date="2019" name="Sci. Rep.">
        <title>Orb-weaving spider Araneus ventricosus genome elucidates the spidroin gene catalogue.</title>
        <authorList>
            <person name="Kono N."/>
            <person name="Nakamura H."/>
            <person name="Ohtoshi R."/>
            <person name="Moran D.A.P."/>
            <person name="Shinohara A."/>
            <person name="Yoshida Y."/>
            <person name="Fujiwara M."/>
            <person name="Mori M."/>
            <person name="Tomita M."/>
            <person name="Arakawa K."/>
        </authorList>
    </citation>
    <scope>NUCLEOTIDE SEQUENCE [LARGE SCALE GENOMIC DNA]</scope>
</reference>
<evidence type="ECO:0000256" key="1">
    <source>
        <dbReference type="SAM" id="MobiDB-lite"/>
    </source>
</evidence>
<proteinExistence type="predicted"/>